<evidence type="ECO:0000256" key="2">
    <source>
        <dbReference type="ARBA" id="ARBA00022801"/>
    </source>
</evidence>
<keyword evidence="2 4" id="KW-0378">Hydrolase</keyword>
<dbReference type="PROSITE" id="PS50263">
    <property type="entry name" value="CN_HYDROLASE"/>
    <property type="match status" value="1"/>
</dbReference>
<dbReference type="OrthoDB" id="9811121at2"/>
<evidence type="ECO:0000256" key="1">
    <source>
        <dbReference type="ARBA" id="ARBA00010613"/>
    </source>
</evidence>
<evidence type="ECO:0000259" key="3">
    <source>
        <dbReference type="PROSITE" id="PS50263"/>
    </source>
</evidence>
<name>A0A1T4X6V3_9CLOT</name>
<dbReference type="CDD" id="cd07572">
    <property type="entry name" value="nit"/>
    <property type="match status" value="1"/>
</dbReference>
<dbReference type="Gene3D" id="3.60.110.10">
    <property type="entry name" value="Carbon-nitrogen hydrolase"/>
    <property type="match status" value="1"/>
</dbReference>
<dbReference type="RefSeq" id="WP_078696142.1">
    <property type="nucleotide sequence ID" value="NZ_FUYH01000006.1"/>
</dbReference>
<dbReference type="Pfam" id="PF00795">
    <property type="entry name" value="CN_hydrolase"/>
    <property type="match status" value="1"/>
</dbReference>
<dbReference type="GO" id="GO:0006528">
    <property type="term" value="P:asparagine metabolic process"/>
    <property type="evidence" value="ECO:0007669"/>
    <property type="project" value="TreeGrafter"/>
</dbReference>
<feature type="domain" description="CN hydrolase" evidence="3">
    <location>
        <begin position="2"/>
        <end position="247"/>
    </location>
</feature>
<dbReference type="InterPro" id="IPR003010">
    <property type="entry name" value="C-N_Hydrolase"/>
</dbReference>
<dbReference type="Proteomes" id="UP000190105">
    <property type="component" value="Unassembled WGS sequence"/>
</dbReference>
<dbReference type="GO" id="GO:0006541">
    <property type="term" value="P:glutamine metabolic process"/>
    <property type="evidence" value="ECO:0007669"/>
    <property type="project" value="TreeGrafter"/>
</dbReference>
<evidence type="ECO:0000313" key="4">
    <source>
        <dbReference type="EMBL" id="SKA85363.1"/>
    </source>
</evidence>
<reference evidence="5" key="1">
    <citation type="submission" date="2017-02" db="EMBL/GenBank/DDBJ databases">
        <authorList>
            <person name="Varghese N."/>
            <person name="Submissions S."/>
        </authorList>
    </citation>
    <scope>NUCLEOTIDE SEQUENCE [LARGE SCALE GENOMIC DNA]</scope>
    <source>
        <strain evidence="5">USBA 833</strain>
    </source>
</reference>
<dbReference type="PANTHER" id="PTHR23088:SF30">
    <property type="entry name" value="OMEGA-AMIDASE NIT2"/>
    <property type="match status" value="1"/>
</dbReference>
<accession>A0A1T4X6V3</accession>
<dbReference type="EMBL" id="FUYH01000006">
    <property type="protein sequence ID" value="SKA85363.1"/>
    <property type="molecule type" value="Genomic_DNA"/>
</dbReference>
<dbReference type="STRING" id="1147123.SAMN05443428_106153"/>
<sequence>MFKIALCQIKVEDDFEKNIDKAYKKINEASNKGAKIVALGEMFNCPYSGKYFSKYAEEENNSKTLDMLRNVSREKGIYIIGGSIPEKEEGSIYNTSYAINPDGEIIAKHRKIHLFDVDIENGIRFCESDYLTKGENITVFDTEHLRIGICICYDIRFPELIRKMTLMGAKLIFVPAAFNMTTGPAHWNILFRTRALDNQIYIAGISPARDYEGVYTAYGHSLVVNPWGEIIAQADEGETIIYADIDINYIEKIRKELPLLKHRRIEIY</sequence>
<dbReference type="PROSITE" id="PS01227">
    <property type="entry name" value="UPF0012"/>
    <property type="match status" value="1"/>
</dbReference>
<dbReference type="SUPFAM" id="SSF56317">
    <property type="entry name" value="Carbon-nitrogen hydrolase"/>
    <property type="match status" value="1"/>
</dbReference>
<dbReference type="GO" id="GO:0050152">
    <property type="term" value="F:omega-amidase activity"/>
    <property type="evidence" value="ECO:0007669"/>
    <property type="project" value="TreeGrafter"/>
</dbReference>
<organism evidence="4 5">
    <name type="scientific">Caloramator quimbayensis</name>
    <dbReference type="NCBI Taxonomy" id="1147123"/>
    <lineage>
        <taxon>Bacteria</taxon>
        <taxon>Bacillati</taxon>
        <taxon>Bacillota</taxon>
        <taxon>Clostridia</taxon>
        <taxon>Eubacteriales</taxon>
        <taxon>Clostridiaceae</taxon>
        <taxon>Caloramator</taxon>
    </lineage>
</organism>
<dbReference type="PANTHER" id="PTHR23088">
    <property type="entry name" value="NITRILASE-RELATED"/>
    <property type="match status" value="1"/>
</dbReference>
<dbReference type="InterPro" id="IPR045254">
    <property type="entry name" value="Nit1/2_C-N_Hydrolase"/>
</dbReference>
<proteinExistence type="inferred from homology"/>
<keyword evidence="5" id="KW-1185">Reference proteome</keyword>
<dbReference type="InterPro" id="IPR001110">
    <property type="entry name" value="UPF0012_CS"/>
</dbReference>
<evidence type="ECO:0000313" key="5">
    <source>
        <dbReference type="Proteomes" id="UP000190105"/>
    </source>
</evidence>
<protein>
    <submittedName>
        <fullName evidence="4">Predicted amidohydrolase</fullName>
    </submittedName>
</protein>
<dbReference type="InterPro" id="IPR036526">
    <property type="entry name" value="C-N_Hydrolase_sf"/>
</dbReference>
<dbReference type="AlphaFoldDB" id="A0A1T4X6V3"/>
<gene>
    <name evidence="4" type="ORF">SAMN05443428_106153</name>
</gene>
<comment type="similarity">
    <text evidence="1">Belongs to the carbon-nitrogen hydrolase superfamily. NIT1/NIT2 family.</text>
</comment>
<dbReference type="GO" id="GO:0006107">
    <property type="term" value="P:oxaloacetate metabolic process"/>
    <property type="evidence" value="ECO:0007669"/>
    <property type="project" value="TreeGrafter"/>
</dbReference>